<keyword evidence="1" id="KW-1133">Transmembrane helix</keyword>
<proteinExistence type="predicted"/>
<dbReference type="EMBL" id="JAAOAO010000641">
    <property type="protein sequence ID" value="KAF5534281.1"/>
    <property type="molecule type" value="Genomic_DNA"/>
</dbReference>
<evidence type="ECO:0000313" key="2">
    <source>
        <dbReference type="EMBL" id="KAF5534281.1"/>
    </source>
</evidence>
<dbReference type="Proteomes" id="UP000574317">
    <property type="component" value="Unassembled WGS sequence"/>
</dbReference>
<keyword evidence="1" id="KW-0812">Transmembrane</keyword>
<keyword evidence="3" id="KW-1185">Reference proteome</keyword>
<protein>
    <submittedName>
        <fullName evidence="2">Uncharacterized protein</fullName>
    </submittedName>
</protein>
<feature type="transmembrane region" description="Helical" evidence="1">
    <location>
        <begin position="171"/>
        <end position="194"/>
    </location>
</feature>
<evidence type="ECO:0000313" key="3">
    <source>
        <dbReference type="Proteomes" id="UP000574317"/>
    </source>
</evidence>
<accession>A0A8H5ICE2</accession>
<feature type="transmembrane region" description="Helical" evidence="1">
    <location>
        <begin position="201"/>
        <end position="223"/>
    </location>
</feature>
<comment type="caution">
    <text evidence="2">The sequence shown here is derived from an EMBL/GenBank/DDBJ whole genome shotgun (WGS) entry which is preliminary data.</text>
</comment>
<name>A0A8H5ICE2_9HYPO</name>
<dbReference type="AlphaFoldDB" id="A0A8H5ICE2"/>
<keyword evidence="1" id="KW-0472">Membrane</keyword>
<sequence>MTVNDNISNGARLIPRLHDTEYMIESAQNVLPVPGPDIWIGYIKLGRNFLDIAAQMPDTEQQIKALQGYHKQKFTCLERLTRKWILCQHPIVLVGELCRDHSNDLEGEFYPREVQFEKLQKSQVLTKGLMHPQSLYQNPGFFHQRSCFNIRSLTGFKVKKALCVGYEVNKAYLIGPLVVSLCLSFATAAVAAVVTQSISEGFSIGGTVEAALALVWSFIMWYLK</sequence>
<gene>
    <name evidence="2" type="ORF">FNAPI_12432</name>
</gene>
<organism evidence="2 3">
    <name type="scientific">Fusarium napiforme</name>
    <dbReference type="NCBI Taxonomy" id="42672"/>
    <lineage>
        <taxon>Eukaryota</taxon>
        <taxon>Fungi</taxon>
        <taxon>Dikarya</taxon>
        <taxon>Ascomycota</taxon>
        <taxon>Pezizomycotina</taxon>
        <taxon>Sordariomycetes</taxon>
        <taxon>Hypocreomycetidae</taxon>
        <taxon>Hypocreales</taxon>
        <taxon>Nectriaceae</taxon>
        <taxon>Fusarium</taxon>
        <taxon>Fusarium fujikuroi species complex</taxon>
    </lineage>
</organism>
<evidence type="ECO:0000256" key="1">
    <source>
        <dbReference type="SAM" id="Phobius"/>
    </source>
</evidence>
<reference evidence="2 3" key="1">
    <citation type="submission" date="2020-05" db="EMBL/GenBank/DDBJ databases">
        <title>Identification and distribution of gene clusters putatively required for synthesis of sphingolipid metabolism inhibitors in phylogenetically diverse species of the filamentous fungus Fusarium.</title>
        <authorList>
            <person name="Kim H.-S."/>
            <person name="Busman M."/>
            <person name="Brown D.W."/>
            <person name="Divon H."/>
            <person name="Uhlig S."/>
            <person name="Proctor R.H."/>
        </authorList>
    </citation>
    <scope>NUCLEOTIDE SEQUENCE [LARGE SCALE GENOMIC DNA]</scope>
    <source>
        <strain evidence="2 3">NRRL 25196</strain>
    </source>
</reference>